<name>A0ABW0RRQ2_9BURK</name>
<feature type="transmembrane region" description="Helical" evidence="1">
    <location>
        <begin position="46"/>
        <end position="68"/>
    </location>
</feature>
<feature type="transmembrane region" description="Helical" evidence="1">
    <location>
        <begin position="20"/>
        <end position="40"/>
    </location>
</feature>
<dbReference type="EMBL" id="JBHSMZ010000001">
    <property type="protein sequence ID" value="MFC5546894.1"/>
    <property type="molecule type" value="Genomic_DNA"/>
</dbReference>
<gene>
    <name evidence="2" type="ORF">ACFPO9_00015</name>
</gene>
<feature type="transmembrane region" description="Helical" evidence="1">
    <location>
        <begin position="80"/>
        <end position="102"/>
    </location>
</feature>
<evidence type="ECO:0000256" key="1">
    <source>
        <dbReference type="SAM" id="Phobius"/>
    </source>
</evidence>
<keyword evidence="1" id="KW-1133">Transmembrane helix</keyword>
<reference evidence="3" key="1">
    <citation type="journal article" date="2019" name="Int. J. Syst. Evol. Microbiol.">
        <title>The Global Catalogue of Microorganisms (GCM) 10K type strain sequencing project: providing services to taxonomists for standard genome sequencing and annotation.</title>
        <authorList>
            <consortium name="The Broad Institute Genomics Platform"/>
            <consortium name="The Broad Institute Genome Sequencing Center for Infectious Disease"/>
            <person name="Wu L."/>
            <person name="Ma J."/>
        </authorList>
    </citation>
    <scope>NUCLEOTIDE SEQUENCE [LARGE SCALE GENOMIC DNA]</scope>
    <source>
        <strain evidence="3">CGMCC 4.5798</strain>
    </source>
</reference>
<organism evidence="2 3">
    <name type="scientific">Massilia aerilata</name>
    <dbReference type="NCBI Taxonomy" id="453817"/>
    <lineage>
        <taxon>Bacteria</taxon>
        <taxon>Pseudomonadati</taxon>
        <taxon>Pseudomonadota</taxon>
        <taxon>Betaproteobacteria</taxon>
        <taxon>Burkholderiales</taxon>
        <taxon>Oxalobacteraceae</taxon>
        <taxon>Telluria group</taxon>
        <taxon>Massilia</taxon>
    </lineage>
</organism>
<keyword evidence="3" id="KW-1185">Reference proteome</keyword>
<sequence>MRALNNHDDARNQGGLARSLGRVLLGTGAILTIPLVAMRFTREVNWGVFDFLVAGILLAGIGSLYVLLTRKLRTATQRRAIGGGLLLTLLLTWAELAVGIFGSPIAGS</sequence>
<dbReference type="Proteomes" id="UP001596086">
    <property type="component" value="Unassembled WGS sequence"/>
</dbReference>
<keyword evidence="1" id="KW-0812">Transmembrane</keyword>
<comment type="caution">
    <text evidence="2">The sequence shown here is derived from an EMBL/GenBank/DDBJ whole genome shotgun (WGS) entry which is preliminary data.</text>
</comment>
<proteinExistence type="predicted"/>
<protein>
    <submittedName>
        <fullName evidence="2">Uncharacterized protein</fullName>
    </submittedName>
</protein>
<evidence type="ECO:0000313" key="2">
    <source>
        <dbReference type="EMBL" id="MFC5546894.1"/>
    </source>
</evidence>
<keyword evidence="1" id="KW-0472">Membrane</keyword>
<dbReference type="RefSeq" id="WP_379765161.1">
    <property type="nucleotide sequence ID" value="NZ_JBHSMZ010000001.1"/>
</dbReference>
<accession>A0ABW0RRQ2</accession>
<evidence type="ECO:0000313" key="3">
    <source>
        <dbReference type="Proteomes" id="UP001596086"/>
    </source>
</evidence>